<dbReference type="InterPro" id="IPR006946">
    <property type="entry name" value="DGR2-like_dom"/>
</dbReference>
<dbReference type="NCBIfam" id="NF038126">
    <property type="entry name" value="PEP_CTERM_FxDxF"/>
    <property type="match status" value="1"/>
</dbReference>
<dbReference type="Pfam" id="PF07589">
    <property type="entry name" value="PEP-CTERM"/>
    <property type="match status" value="1"/>
</dbReference>
<evidence type="ECO:0000256" key="1">
    <source>
        <dbReference type="SAM" id="SignalP"/>
    </source>
</evidence>
<feature type="signal peptide" evidence="1">
    <location>
        <begin position="1"/>
        <end position="24"/>
    </location>
</feature>
<dbReference type="Pfam" id="PF04862">
    <property type="entry name" value="DUF642"/>
    <property type="match status" value="1"/>
</dbReference>
<reference evidence="4 5" key="1">
    <citation type="journal article" date="2015" name="Genome Announc.">
        <title>Genome Sequence of Mushroom Soft-Rot Pathogen Janthinobacterium agaricidamnosum.</title>
        <authorList>
            <person name="Graupner K."/>
            <person name="Lackner G."/>
            <person name="Hertweck C."/>
        </authorList>
    </citation>
    <scope>NUCLEOTIDE SEQUENCE [LARGE SCALE GENOMIC DNA]</scope>
    <source>
        <strain evidence="5">NBRC 102515 / DSM 9628</strain>
    </source>
</reference>
<keyword evidence="5" id="KW-1185">Reference proteome</keyword>
<dbReference type="AlphaFoldDB" id="W0VAH7"/>
<dbReference type="NCBIfam" id="TIGR02595">
    <property type="entry name" value="PEP_CTERM"/>
    <property type="match status" value="1"/>
</dbReference>
<evidence type="ECO:0000313" key="5">
    <source>
        <dbReference type="Proteomes" id="UP000027604"/>
    </source>
</evidence>
<dbReference type="Proteomes" id="UP000027604">
    <property type="component" value="Chromosome I"/>
</dbReference>
<proteinExistence type="predicted"/>
<protein>
    <submittedName>
        <fullName evidence="4">PEP-CTERM putative exosortase interaction domain protein</fullName>
    </submittedName>
</protein>
<evidence type="ECO:0000259" key="2">
    <source>
        <dbReference type="Pfam" id="PF04862"/>
    </source>
</evidence>
<dbReference type="eggNOG" id="COG2931">
    <property type="taxonomic scope" value="Bacteria"/>
</dbReference>
<feature type="domain" description="Ice-binding protein C-terminal" evidence="3">
    <location>
        <begin position="200"/>
        <end position="224"/>
    </location>
</feature>
<dbReference type="PATRIC" id="fig|1349767.4.peg.843"/>
<dbReference type="RefSeq" id="WP_081905504.1">
    <property type="nucleotide sequence ID" value="NZ_BCTH01000073.1"/>
</dbReference>
<feature type="domain" description="DUF642" evidence="2">
    <location>
        <begin position="39"/>
        <end position="198"/>
    </location>
</feature>
<dbReference type="STRING" id="1349767.GJA_4278"/>
<name>W0VAH7_9BURK</name>
<dbReference type="InterPro" id="IPR013424">
    <property type="entry name" value="Ice-binding_C"/>
</dbReference>
<dbReference type="Gene3D" id="2.60.120.260">
    <property type="entry name" value="Galactose-binding domain-like"/>
    <property type="match status" value="1"/>
</dbReference>
<organism evidence="4 5">
    <name type="scientific">Janthinobacterium agaricidamnosum NBRC 102515 = DSM 9628</name>
    <dbReference type="NCBI Taxonomy" id="1349767"/>
    <lineage>
        <taxon>Bacteria</taxon>
        <taxon>Pseudomonadati</taxon>
        <taxon>Pseudomonadota</taxon>
        <taxon>Betaproteobacteria</taxon>
        <taxon>Burkholderiales</taxon>
        <taxon>Oxalobacteraceae</taxon>
        <taxon>Janthinobacterium</taxon>
    </lineage>
</organism>
<dbReference type="EMBL" id="HG322949">
    <property type="protein sequence ID" value="CDG84886.1"/>
    <property type="molecule type" value="Genomic_DNA"/>
</dbReference>
<evidence type="ECO:0000259" key="3">
    <source>
        <dbReference type="Pfam" id="PF07589"/>
    </source>
</evidence>
<sequence length="227" mass="23500">MKISPVLLTVFAFSALVAAGSASAANTPATPLVPANPNLVVNGSFEANTFNGSFTQLSAVNGWTSSNGVFELQKGANQGGISGFMPNAADGIQYLELNNNNLSSVSQNLATKAGGLYSLSFSFAGRPDTPNQLPSLINVYWGNTLLNPSPLVGTDTGSWQNFSLSTLTAQGALTSLRFESVGPTGAPTFGSYLDNVTVTAVPEPESYAMLLPGLALVGFMARRKKAA</sequence>
<dbReference type="OrthoDB" id="8904400at2"/>
<dbReference type="HOGENOM" id="CLU_105446_0_0_4"/>
<feature type="chain" id="PRO_5004797766" evidence="1">
    <location>
        <begin position="25"/>
        <end position="227"/>
    </location>
</feature>
<accession>W0VAH7</accession>
<gene>
    <name evidence="4" type="ORF">GJA_4278</name>
</gene>
<keyword evidence="1" id="KW-0732">Signal</keyword>
<evidence type="ECO:0000313" key="4">
    <source>
        <dbReference type="EMBL" id="CDG84886.1"/>
    </source>
</evidence>
<dbReference type="KEGG" id="jag:GJA_4278"/>